<dbReference type="PANTHER" id="PTHR47955:SF22">
    <property type="entry name" value="CYTOCHROME P450 83B1-LIKE"/>
    <property type="match status" value="1"/>
</dbReference>
<dbReference type="EMBL" id="JABTTQ020002692">
    <property type="protein sequence ID" value="KAK6122566.1"/>
    <property type="molecule type" value="Genomic_DNA"/>
</dbReference>
<evidence type="ECO:0000313" key="14">
    <source>
        <dbReference type="Proteomes" id="UP001318860"/>
    </source>
</evidence>
<dbReference type="SUPFAM" id="SSF48264">
    <property type="entry name" value="Cytochrome P450"/>
    <property type="match status" value="1"/>
</dbReference>
<evidence type="ECO:0000256" key="1">
    <source>
        <dbReference type="ARBA" id="ARBA00001971"/>
    </source>
</evidence>
<keyword evidence="9 12" id="KW-0408">Iron</keyword>
<evidence type="ECO:0000256" key="8">
    <source>
        <dbReference type="ARBA" id="ARBA00023002"/>
    </source>
</evidence>
<proteinExistence type="inferred from homology"/>
<evidence type="ECO:0000313" key="13">
    <source>
        <dbReference type="EMBL" id="KAK6122566.1"/>
    </source>
</evidence>
<dbReference type="CDD" id="cd11072">
    <property type="entry name" value="CYP71-like"/>
    <property type="match status" value="1"/>
</dbReference>
<keyword evidence="6 12" id="KW-0479">Metal-binding</keyword>
<dbReference type="InterPro" id="IPR017972">
    <property type="entry name" value="Cyt_P450_CS"/>
</dbReference>
<evidence type="ECO:0000256" key="9">
    <source>
        <dbReference type="ARBA" id="ARBA00023004"/>
    </source>
</evidence>
<protein>
    <submittedName>
        <fullName evidence="13">Uncharacterized protein</fullName>
    </submittedName>
</protein>
<name>A0ABR0UJU6_REHGL</name>
<dbReference type="PANTHER" id="PTHR47955">
    <property type="entry name" value="CYTOCHROME P450 FAMILY 71 PROTEIN"/>
    <property type="match status" value="1"/>
</dbReference>
<dbReference type="PRINTS" id="PR00385">
    <property type="entry name" value="P450"/>
</dbReference>
<evidence type="ECO:0000256" key="6">
    <source>
        <dbReference type="ARBA" id="ARBA00022723"/>
    </source>
</evidence>
<dbReference type="InterPro" id="IPR036396">
    <property type="entry name" value="Cyt_P450_sf"/>
</dbReference>
<keyword evidence="8 12" id="KW-0560">Oxidoreductase</keyword>
<keyword evidence="10 12" id="KW-0503">Monooxygenase</keyword>
<evidence type="ECO:0000256" key="2">
    <source>
        <dbReference type="ARBA" id="ARBA00004167"/>
    </source>
</evidence>
<comment type="subcellular location">
    <subcellularLocation>
        <location evidence="2">Membrane</location>
        <topology evidence="2">Single-pass membrane protein</topology>
    </subcellularLocation>
</comment>
<gene>
    <name evidence="13" type="ORF">DH2020_043691</name>
</gene>
<dbReference type="Proteomes" id="UP001318860">
    <property type="component" value="Unassembled WGS sequence"/>
</dbReference>
<reference evidence="13 14" key="1">
    <citation type="journal article" date="2021" name="Comput. Struct. Biotechnol. J.">
        <title>De novo genome assembly of the potent medicinal plant Rehmannia glutinosa using nanopore technology.</title>
        <authorList>
            <person name="Ma L."/>
            <person name="Dong C."/>
            <person name="Song C."/>
            <person name="Wang X."/>
            <person name="Zheng X."/>
            <person name="Niu Y."/>
            <person name="Chen S."/>
            <person name="Feng W."/>
        </authorList>
    </citation>
    <scope>NUCLEOTIDE SEQUENCE [LARGE SCALE GENOMIC DNA]</scope>
    <source>
        <strain evidence="13">DH-2019</strain>
    </source>
</reference>
<evidence type="ECO:0000256" key="10">
    <source>
        <dbReference type="ARBA" id="ARBA00023033"/>
    </source>
</evidence>
<comment type="caution">
    <text evidence="13">The sequence shown here is derived from an EMBL/GenBank/DDBJ whole genome shotgun (WGS) entry which is preliminary data.</text>
</comment>
<dbReference type="PROSITE" id="PS00086">
    <property type="entry name" value="CYTOCHROME_P450"/>
    <property type="match status" value="1"/>
</dbReference>
<organism evidence="13 14">
    <name type="scientific">Rehmannia glutinosa</name>
    <name type="common">Chinese foxglove</name>
    <dbReference type="NCBI Taxonomy" id="99300"/>
    <lineage>
        <taxon>Eukaryota</taxon>
        <taxon>Viridiplantae</taxon>
        <taxon>Streptophyta</taxon>
        <taxon>Embryophyta</taxon>
        <taxon>Tracheophyta</taxon>
        <taxon>Spermatophyta</taxon>
        <taxon>Magnoliopsida</taxon>
        <taxon>eudicotyledons</taxon>
        <taxon>Gunneridae</taxon>
        <taxon>Pentapetalae</taxon>
        <taxon>asterids</taxon>
        <taxon>lamiids</taxon>
        <taxon>Lamiales</taxon>
        <taxon>Orobanchaceae</taxon>
        <taxon>Rehmannieae</taxon>
        <taxon>Rehmannia</taxon>
    </lineage>
</organism>
<keyword evidence="11" id="KW-0472">Membrane</keyword>
<dbReference type="InterPro" id="IPR001128">
    <property type="entry name" value="Cyt_P450"/>
</dbReference>
<evidence type="ECO:0000256" key="4">
    <source>
        <dbReference type="ARBA" id="ARBA00022617"/>
    </source>
</evidence>
<evidence type="ECO:0000256" key="11">
    <source>
        <dbReference type="ARBA" id="ARBA00023136"/>
    </source>
</evidence>
<evidence type="ECO:0000256" key="5">
    <source>
        <dbReference type="ARBA" id="ARBA00022692"/>
    </source>
</evidence>
<comment type="cofactor">
    <cofactor evidence="1">
        <name>heme</name>
        <dbReference type="ChEBI" id="CHEBI:30413"/>
    </cofactor>
</comment>
<keyword evidence="5" id="KW-0812">Transmembrane</keyword>
<dbReference type="InterPro" id="IPR002401">
    <property type="entry name" value="Cyt_P450_E_grp-I"/>
</dbReference>
<sequence>MPDEGLALDTKFRLSGLLHSNMFLCSNSSKVERGFPGTGDALTSLAEGGEKITAIHLFSVKKIQSFSPVRADEIFRMVTKISGFASSDNKVVNLSKMVMAFGSTLICRIAFGKRYDDKGSEMRRFDELLHEAQLLWVDKLTGLIDRLETAFKNFDSFYQELIDEHLDPSRAKMMDGDGDILDILIQLKEHKSCSIDFNWDNIKALLMNIFIGASDTSAVSIIWTMTALIKAPKVMKKVQAEIRDLIGKKGKVDEDDLPKLLYLKAVIKETFRLYPPAPLLVPRETMERCILEGYEIQPKTVVYINAWAIARDPEYWKNPDEFLPDKFLNHNIDIKGQDFELIPFGSGRRICPGIFMGLTNVELVVANFLYSFDWELPPDIRAQYVDTDVLPGLAMHKKNPLLLLPNKIREEDEESEKAGCIPIGGRTTAR</sequence>
<keyword evidence="14" id="KW-1185">Reference proteome</keyword>
<dbReference type="Gene3D" id="1.10.630.10">
    <property type="entry name" value="Cytochrome P450"/>
    <property type="match status" value="1"/>
</dbReference>
<dbReference type="Pfam" id="PF00067">
    <property type="entry name" value="p450"/>
    <property type="match status" value="1"/>
</dbReference>
<evidence type="ECO:0000256" key="7">
    <source>
        <dbReference type="ARBA" id="ARBA00022989"/>
    </source>
</evidence>
<evidence type="ECO:0000256" key="3">
    <source>
        <dbReference type="ARBA" id="ARBA00010617"/>
    </source>
</evidence>
<accession>A0ABR0UJU6</accession>
<dbReference type="PRINTS" id="PR00463">
    <property type="entry name" value="EP450I"/>
</dbReference>
<evidence type="ECO:0000256" key="12">
    <source>
        <dbReference type="RuleBase" id="RU000461"/>
    </source>
</evidence>
<comment type="similarity">
    <text evidence="3 12">Belongs to the cytochrome P450 family.</text>
</comment>
<keyword evidence="7" id="KW-1133">Transmembrane helix</keyword>
<keyword evidence="4 12" id="KW-0349">Heme</keyword>